<evidence type="ECO:0000313" key="3">
    <source>
        <dbReference type="Proteomes" id="UP001501706"/>
    </source>
</evidence>
<comment type="caution">
    <text evidence="2">The sequence shown here is derived from an EMBL/GenBank/DDBJ whole genome shotgun (WGS) entry which is preliminary data.</text>
</comment>
<dbReference type="Gene3D" id="3.40.50.880">
    <property type="match status" value="1"/>
</dbReference>
<gene>
    <name evidence="2" type="ORF">GCM10009097_02650</name>
</gene>
<dbReference type="Proteomes" id="UP001501706">
    <property type="component" value="Unassembled WGS sequence"/>
</dbReference>
<dbReference type="EMBL" id="BAAAEN010000001">
    <property type="protein sequence ID" value="GAA0490579.1"/>
    <property type="molecule type" value="Genomic_DNA"/>
</dbReference>
<name>A0ABN1B695_9BURK</name>
<dbReference type="PANTHER" id="PTHR43130">
    <property type="entry name" value="ARAC-FAMILY TRANSCRIPTIONAL REGULATOR"/>
    <property type="match status" value="1"/>
</dbReference>
<dbReference type="InterPro" id="IPR052158">
    <property type="entry name" value="INH-QAR"/>
</dbReference>
<protein>
    <submittedName>
        <fullName evidence="2">DJ-1/PfpI family protein</fullName>
    </submittedName>
</protein>
<dbReference type="Pfam" id="PF01965">
    <property type="entry name" value="DJ-1_PfpI"/>
    <property type="match status" value="1"/>
</dbReference>
<evidence type="ECO:0000313" key="2">
    <source>
        <dbReference type="EMBL" id="GAA0490579.1"/>
    </source>
</evidence>
<proteinExistence type="predicted"/>
<dbReference type="InterPro" id="IPR002818">
    <property type="entry name" value="DJ-1/PfpI"/>
</dbReference>
<dbReference type="RefSeq" id="WP_087840262.1">
    <property type="nucleotide sequence ID" value="NZ_BAAAEN010000001.1"/>
</dbReference>
<reference evidence="2 3" key="1">
    <citation type="journal article" date="2019" name="Int. J. Syst. Evol. Microbiol.">
        <title>The Global Catalogue of Microorganisms (GCM) 10K type strain sequencing project: providing services to taxonomists for standard genome sequencing and annotation.</title>
        <authorList>
            <consortium name="The Broad Institute Genomics Platform"/>
            <consortium name="The Broad Institute Genome Sequencing Center for Infectious Disease"/>
            <person name="Wu L."/>
            <person name="Ma J."/>
        </authorList>
    </citation>
    <scope>NUCLEOTIDE SEQUENCE [LARGE SCALE GENOMIC DNA]</scope>
    <source>
        <strain evidence="2 3">JCM 14330</strain>
    </source>
</reference>
<feature type="domain" description="DJ-1/PfpI" evidence="1">
    <location>
        <begin position="64"/>
        <end position="226"/>
    </location>
</feature>
<sequence length="382" mass="40530">MLNRHIVRGGLALVLLGLAGFGAWLSSLPPASAPAQAQPVAAGDVDAMLASLQPPGHKRPLVAVVGLNDATETTDYLMPTGILRRADVAEVVTLAAGQGPVKLFPALTVQADATIAQFDARHPAGADYVIVPAMSRDDDPAVLAWLREQSGKGAIVLGVCAGAKVVAAAGLLDGKRATTHWYYLQDMLDKHPSITYVANRRVVADRGVATSTGISASMPMMLTLIEAMAGRQKAEAVARDLGLPSWDLRHASQAFVLSRPFATTVLGNVLAFWNRERIGVELQPGMDEVSLALVADAWSRTYRSRALSFARTPQAVETRNKVRVIPDASPADRPSAAPMAAFTDRRPAQALDQTLHAIAGRYGAPTASAVALQLEYPWRTSP</sequence>
<accession>A0ABN1B695</accession>
<dbReference type="PANTHER" id="PTHR43130:SF3">
    <property type="entry name" value="HTH-TYPE TRANSCRIPTIONAL REGULATOR RV1931C"/>
    <property type="match status" value="1"/>
</dbReference>
<keyword evidence="3" id="KW-1185">Reference proteome</keyword>
<dbReference type="InterPro" id="IPR029062">
    <property type="entry name" value="Class_I_gatase-like"/>
</dbReference>
<organism evidence="2 3">
    <name type="scientific">Pigmentiphaga daeguensis</name>
    <dbReference type="NCBI Taxonomy" id="414049"/>
    <lineage>
        <taxon>Bacteria</taxon>
        <taxon>Pseudomonadati</taxon>
        <taxon>Pseudomonadota</taxon>
        <taxon>Betaproteobacteria</taxon>
        <taxon>Burkholderiales</taxon>
        <taxon>Alcaligenaceae</taxon>
        <taxon>Pigmentiphaga</taxon>
    </lineage>
</organism>
<dbReference type="SUPFAM" id="SSF52317">
    <property type="entry name" value="Class I glutamine amidotransferase-like"/>
    <property type="match status" value="1"/>
</dbReference>
<evidence type="ECO:0000259" key="1">
    <source>
        <dbReference type="Pfam" id="PF01965"/>
    </source>
</evidence>